<organism evidence="2 3">
    <name type="scientific">Hipposideros armiger</name>
    <name type="common">Great Himalayan leaf-nosed bat</name>
    <dbReference type="NCBI Taxonomy" id="186990"/>
    <lineage>
        <taxon>Eukaryota</taxon>
        <taxon>Metazoa</taxon>
        <taxon>Chordata</taxon>
        <taxon>Craniata</taxon>
        <taxon>Vertebrata</taxon>
        <taxon>Euteleostomi</taxon>
        <taxon>Mammalia</taxon>
        <taxon>Eutheria</taxon>
        <taxon>Laurasiatheria</taxon>
        <taxon>Chiroptera</taxon>
        <taxon>Yinpterochiroptera</taxon>
        <taxon>Rhinolophoidea</taxon>
        <taxon>Hipposideridae</taxon>
        <taxon>Hipposideros</taxon>
    </lineage>
</organism>
<protein>
    <submittedName>
        <fullName evidence="3">Uncharacterized protein LOC109391602</fullName>
    </submittedName>
</protein>
<evidence type="ECO:0000256" key="1">
    <source>
        <dbReference type="SAM" id="MobiDB-lite"/>
    </source>
</evidence>
<keyword evidence="2" id="KW-1185">Reference proteome</keyword>
<dbReference type="AlphaFoldDB" id="A0A8B7SRB4"/>
<reference evidence="3" key="1">
    <citation type="submission" date="2025-08" db="UniProtKB">
        <authorList>
            <consortium name="RefSeq"/>
        </authorList>
    </citation>
    <scope>IDENTIFICATION</scope>
    <source>
        <tissue evidence="3">Muscle</tissue>
    </source>
</reference>
<dbReference type="OrthoDB" id="10614989at2759"/>
<evidence type="ECO:0000313" key="2">
    <source>
        <dbReference type="Proteomes" id="UP000694851"/>
    </source>
</evidence>
<dbReference type="Proteomes" id="UP000694851">
    <property type="component" value="Unplaced"/>
</dbReference>
<proteinExistence type="predicted"/>
<evidence type="ECO:0000313" key="3">
    <source>
        <dbReference type="RefSeq" id="XP_019514843.1"/>
    </source>
</evidence>
<accession>A0A8B7SRB4</accession>
<feature type="compositionally biased region" description="Polar residues" evidence="1">
    <location>
        <begin position="69"/>
        <end position="80"/>
    </location>
</feature>
<feature type="compositionally biased region" description="Low complexity" evidence="1">
    <location>
        <begin position="167"/>
        <end position="194"/>
    </location>
</feature>
<dbReference type="RefSeq" id="XP_019514843.1">
    <property type="nucleotide sequence ID" value="XM_019659298.1"/>
</dbReference>
<dbReference type="KEGG" id="hai:109391602"/>
<dbReference type="GeneID" id="109391602"/>
<sequence>MSMSCGLGRRTGGTGGWESAVGQAGAGATKLSGQEPNAPPGTGVPGSRPSTDAGNGQVPAIGCGGCLSPGSTATGLQTGTWRPASRCRLPGSLSAGPGRGSAVARGSETRRPGRRSQPPRGIPRPPPPAAPRGLVVVAAAEGPQGPRVPRHWTRNVLTFRGDGRELPGPQASGAPSPAAADAPGAAGRQPDPARCSGDEGPARLGGQLRCPSGGGRTHRAGGDRAGGKGRGPGCCRSTAEQALNASFSHRRGPQGMGLLWGQKAPRV</sequence>
<feature type="region of interest" description="Disordered" evidence="1">
    <location>
        <begin position="1"/>
        <end position="131"/>
    </location>
</feature>
<feature type="compositionally biased region" description="Polar residues" evidence="1">
    <location>
        <begin position="238"/>
        <end position="247"/>
    </location>
</feature>
<gene>
    <name evidence="3" type="primary">LOC109391602</name>
</gene>
<name>A0A8B7SRB4_HIPAR</name>
<feature type="region of interest" description="Disordered" evidence="1">
    <location>
        <begin position="160"/>
        <end position="267"/>
    </location>
</feature>
<feature type="compositionally biased region" description="Pro residues" evidence="1">
    <location>
        <begin position="120"/>
        <end position="130"/>
    </location>
</feature>